<reference evidence="2" key="1">
    <citation type="journal article" date="2020" name="Int. J. Syst. Evol. Microbiol.">
        <title>Capnocytophaga felis sp. nov. isolated from the feline oral cavity.</title>
        <authorList>
            <person name="Suzuki M."/>
            <person name="Umeda K."/>
            <person name="Kimura M."/>
            <person name="Imaoka K."/>
            <person name="Morikawa S."/>
            <person name="Maeda K."/>
        </authorList>
    </citation>
    <scope>NUCLEOTIDE SEQUENCE [LARGE SCALE GENOMIC DNA]</scope>
    <source>
        <strain evidence="2">KC07070</strain>
    </source>
</reference>
<dbReference type="OrthoDB" id="1496149at2"/>
<dbReference type="PROSITE" id="PS51257">
    <property type="entry name" value="PROKAR_LIPOPROTEIN"/>
    <property type="match status" value="1"/>
</dbReference>
<name>A0A5M4BAL2_9FLAO</name>
<accession>A0A5M4BAL2</accession>
<dbReference type="EMBL" id="BLBC01000013">
    <property type="protein sequence ID" value="GET46633.1"/>
    <property type="molecule type" value="Genomic_DNA"/>
</dbReference>
<evidence type="ECO:0008006" key="3">
    <source>
        <dbReference type="Google" id="ProtNLM"/>
    </source>
</evidence>
<evidence type="ECO:0000313" key="2">
    <source>
        <dbReference type="Proteomes" id="UP000398217"/>
    </source>
</evidence>
<organism evidence="1 2">
    <name type="scientific">Capnocytophaga felis</name>
    <dbReference type="NCBI Taxonomy" id="2267611"/>
    <lineage>
        <taxon>Bacteria</taxon>
        <taxon>Pseudomonadati</taxon>
        <taxon>Bacteroidota</taxon>
        <taxon>Flavobacteriia</taxon>
        <taxon>Flavobacteriales</taxon>
        <taxon>Flavobacteriaceae</taxon>
        <taxon>Capnocytophaga</taxon>
    </lineage>
</organism>
<evidence type="ECO:0000313" key="1">
    <source>
        <dbReference type="EMBL" id="GET46633.1"/>
    </source>
</evidence>
<sequence length="141" mass="15833">MKHLKLLSSFFLILLVSCNSKKEQYTLPDSEKEKIESIVENSLWINYFSKTINSPAQIKIGKSTVKEINGKPYLVSIYGEYRAVSMLEENSKTKHYVYAGISCTSKTGADTDGCIPETKTKCTPCSNDENDCVKTVTRDTE</sequence>
<protein>
    <recommendedName>
        <fullName evidence="3">Lipoprotein</fullName>
    </recommendedName>
</protein>
<keyword evidence="2" id="KW-1185">Reference proteome</keyword>
<dbReference type="Proteomes" id="UP000398217">
    <property type="component" value="Unassembled WGS sequence"/>
</dbReference>
<proteinExistence type="predicted"/>
<gene>
    <name evidence="1" type="ORF">RCZ01_19350</name>
</gene>
<dbReference type="AlphaFoldDB" id="A0A5M4BAL2"/>
<comment type="caution">
    <text evidence="1">The sequence shown here is derived from an EMBL/GenBank/DDBJ whole genome shotgun (WGS) entry which is preliminary data.</text>
</comment>
<dbReference type="RefSeq" id="WP_155285261.1">
    <property type="nucleotide sequence ID" value="NZ_BLBC01000013.1"/>
</dbReference>